<gene>
    <name evidence="9" type="primary">actP_2</name>
    <name evidence="9" type="ORF">SAMEA3906487_00238</name>
</gene>
<keyword evidence="10" id="KW-1185">Reference proteome</keyword>
<feature type="transmembrane region" description="Helical" evidence="8">
    <location>
        <begin position="570"/>
        <end position="594"/>
    </location>
</feature>
<dbReference type="GeneID" id="56588348"/>
<dbReference type="Gene3D" id="1.20.1730.10">
    <property type="entry name" value="Sodium/glucose cotransporter"/>
    <property type="match status" value="2"/>
</dbReference>
<evidence type="ECO:0000313" key="9">
    <source>
        <dbReference type="EMBL" id="SAI66392.1"/>
    </source>
</evidence>
<dbReference type="PROSITE" id="PS00018">
    <property type="entry name" value="EF_HAND_1"/>
    <property type="match status" value="1"/>
</dbReference>
<feature type="transmembrane region" description="Helical" evidence="8">
    <location>
        <begin position="222"/>
        <end position="238"/>
    </location>
</feature>
<keyword evidence="4 8" id="KW-0812">Transmembrane</keyword>
<evidence type="ECO:0000256" key="6">
    <source>
        <dbReference type="ARBA" id="ARBA00023136"/>
    </source>
</evidence>
<feature type="transmembrane region" description="Helical" evidence="8">
    <location>
        <begin position="376"/>
        <end position="398"/>
    </location>
</feature>
<dbReference type="Pfam" id="PF00474">
    <property type="entry name" value="SSF"/>
    <property type="match status" value="3"/>
</dbReference>
<feature type="transmembrane region" description="Helical" evidence="8">
    <location>
        <begin position="45"/>
        <end position="65"/>
    </location>
</feature>
<dbReference type="Proteomes" id="UP000076825">
    <property type="component" value="Chromosome 1"/>
</dbReference>
<dbReference type="EMBL" id="LT546645">
    <property type="protein sequence ID" value="SAI66392.1"/>
    <property type="molecule type" value="Genomic_DNA"/>
</dbReference>
<keyword evidence="5 8" id="KW-1133">Transmembrane helix</keyword>
<name>A0A157S7J2_9BORD</name>
<feature type="transmembrane region" description="Helical" evidence="8">
    <location>
        <begin position="114"/>
        <end position="135"/>
    </location>
</feature>
<dbReference type="InterPro" id="IPR019899">
    <property type="entry name" value="Na/solute_symporter_VC_2705"/>
</dbReference>
<dbReference type="PANTHER" id="PTHR48086:SF5">
    <property type="entry name" value="NA(+):SOLUTE SYMPORTER (SSF FAMILY)"/>
    <property type="match status" value="1"/>
</dbReference>
<dbReference type="GO" id="GO:0022857">
    <property type="term" value="F:transmembrane transporter activity"/>
    <property type="evidence" value="ECO:0007669"/>
    <property type="project" value="InterPro"/>
</dbReference>
<dbReference type="GO" id="GO:0005886">
    <property type="term" value="C:plasma membrane"/>
    <property type="evidence" value="ECO:0007669"/>
    <property type="project" value="TreeGrafter"/>
</dbReference>
<evidence type="ECO:0000256" key="5">
    <source>
        <dbReference type="ARBA" id="ARBA00022989"/>
    </source>
</evidence>
<feature type="transmembrane region" description="Helical" evidence="8">
    <location>
        <begin position="86"/>
        <end position="108"/>
    </location>
</feature>
<feature type="transmembrane region" description="Helical" evidence="8">
    <location>
        <begin position="410"/>
        <end position="431"/>
    </location>
</feature>
<dbReference type="CDD" id="cd11480">
    <property type="entry name" value="SLC5sbd_u4"/>
    <property type="match status" value="1"/>
</dbReference>
<keyword evidence="3" id="KW-0813">Transport</keyword>
<evidence type="ECO:0000256" key="2">
    <source>
        <dbReference type="ARBA" id="ARBA00006434"/>
    </source>
</evidence>
<keyword evidence="6 8" id="KW-0472">Membrane</keyword>
<evidence type="ECO:0000256" key="4">
    <source>
        <dbReference type="ARBA" id="ARBA00022692"/>
    </source>
</evidence>
<dbReference type="AlphaFoldDB" id="A0A157S7J2"/>
<comment type="similarity">
    <text evidence="2 7">Belongs to the sodium:solute symporter (SSF) (TC 2.A.21) family.</text>
</comment>
<feature type="transmembrane region" description="Helical" evidence="8">
    <location>
        <begin position="21"/>
        <end position="39"/>
    </location>
</feature>
<feature type="transmembrane region" description="Helical" evidence="8">
    <location>
        <begin position="155"/>
        <end position="177"/>
    </location>
</feature>
<proteinExistence type="inferred from homology"/>
<sequence>MPFWGSTPHEFTRRLRWIYSLYAVGFMLLVALLAAVEMAGLPRHWLGYIFLLVTVSLYAGIGIVCRTSDQAEYYVAGRRVPAFYNGMATAADWMSVASFIGVAGTLYLSGYGGLAYIIGWTGGFVLVALLLAPYLRKFGQYTIPDFLGARYGGHLPRMAGVVCALLCSFTYLVAQIYGVGIVTTRLTGISFELGIFVALGGMLVCSFLGGMRAVTWTQVGQYIILVIAYLVPVIWLAVKHTGTPLPQLAGSALVQTVNDNERRVLAEPGEIEVRQLWAERAQEMKARIQGLPHSWTEEKQALRARLAWMNATNAPLVEIRSLERELATYPASIEEARTVWSKAQTLYAARAAPAVPHTEPFPSEDADERSNMRINFLAMAICLMLGTAGMPHILMRSYTTPSVAEARRSVTWSLLFILLLYLMAPVLALLVKYEIYAQVVGVGFSDLPAWIHAWSGADSSLLEVADVNHDGVLQASEIHIGAEMVVLAMPEIGGLPFVISGLVAAGGLAAALSTADGLLLTLSNSLSHDMWYRVVSPRMSAARRVMVSKILLLLVAFGAAWLAARKPADILFMVSAAFSFAASSFFPALVMGIFWRRANKWGATLGMAAGLLTTFAYMAHTHPWLREWVFGVGQAEPVQLWWGIQPIAAGVFGAPAAFVTIIVVSLLTPRPDRATLALVDYLRQPQGR</sequence>
<evidence type="ECO:0000256" key="8">
    <source>
        <dbReference type="SAM" id="Phobius"/>
    </source>
</evidence>
<feature type="transmembrane region" description="Helical" evidence="8">
    <location>
        <begin position="640"/>
        <end position="667"/>
    </location>
</feature>
<dbReference type="KEGG" id="btrm:SAMEA390648700238"/>
<protein>
    <submittedName>
        <fullName evidence="9">Membrane transport protein</fullName>
    </submittedName>
</protein>
<dbReference type="STRING" id="123899.SAMEA3906487_00238"/>
<evidence type="ECO:0000256" key="1">
    <source>
        <dbReference type="ARBA" id="ARBA00004141"/>
    </source>
</evidence>
<feature type="transmembrane region" description="Helical" evidence="8">
    <location>
        <begin position="601"/>
        <end position="620"/>
    </location>
</feature>
<dbReference type="eggNOG" id="COG4147">
    <property type="taxonomic scope" value="Bacteria"/>
</dbReference>
<evidence type="ECO:0000256" key="3">
    <source>
        <dbReference type="ARBA" id="ARBA00022448"/>
    </source>
</evidence>
<evidence type="ECO:0000256" key="7">
    <source>
        <dbReference type="RuleBase" id="RU362091"/>
    </source>
</evidence>
<dbReference type="PATRIC" id="fig|123899.6.peg.222"/>
<dbReference type="InterPro" id="IPR018247">
    <property type="entry name" value="EF_Hand_1_Ca_BS"/>
</dbReference>
<evidence type="ECO:0000313" key="10">
    <source>
        <dbReference type="Proteomes" id="UP000076825"/>
    </source>
</evidence>
<organism evidence="9 10">
    <name type="scientific">Bordetella trematum</name>
    <dbReference type="NCBI Taxonomy" id="123899"/>
    <lineage>
        <taxon>Bacteria</taxon>
        <taxon>Pseudomonadati</taxon>
        <taxon>Pseudomonadota</taxon>
        <taxon>Betaproteobacteria</taxon>
        <taxon>Burkholderiales</taxon>
        <taxon>Alcaligenaceae</taxon>
        <taxon>Bordetella</taxon>
    </lineage>
</organism>
<dbReference type="OrthoDB" id="9764416at2"/>
<accession>A0A157S7J2</accession>
<dbReference type="InterPro" id="IPR050277">
    <property type="entry name" value="Sodium:Solute_Symporter"/>
</dbReference>
<comment type="subcellular location">
    <subcellularLocation>
        <location evidence="1">Membrane</location>
        <topology evidence="1">Multi-pass membrane protein</topology>
    </subcellularLocation>
</comment>
<dbReference type="PROSITE" id="PS50283">
    <property type="entry name" value="NA_SOLUT_SYMP_3"/>
    <property type="match status" value="1"/>
</dbReference>
<feature type="transmembrane region" description="Helical" evidence="8">
    <location>
        <begin position="189"/>
        <end position="210"/>
    </location>
</feature>
<dbReference type="InterPro" id="IPR038377">
    <property type="entry name" value="Na/Glc_symporter_sf"/>
</dbReference>
<dbReference type="RefSeq" id="WP_025516679.1">
    <property type="nucleotide sequence ID" value="NZ_CP016340.1"/>
</dbReference>
<dbReference type="PANTHER" id="PTHR48086">
    <property type="entry name" value="SODIUM/PROLINE SYMPORTER-RELATED"/>
    <property type="match status" value="1"/>
</dbReference>
<feature type="transmembrane region" description="Helical" evidence="8">
    <location>
        <begin position="541"/>
        <end position="564"/>
    </location>
</feature>
<dbReference type="NCBIfam" id="TIGR03648">
    <property type="entry name" value="Na_symport_lg"/>
    <property type="match status" value="1"/>
</dbReference>
<reference evidence="9 10" key="1">
    <citation type="submission" date="2016-04" db="EMBL/GenBank/DDBJ databases">
        <authorList>
            <consortium name="Pathogen Informatics"/>
        </authorList>
    </citation>
    <scope>NUCLEOTIDE SEQUENCE [LARGE SCALE GENOMIC DNA]</scope>
    <source>
        <strain evidence="9 10">H044680328</strain>
    </source>
</reference>
<dbReference type="InterPro" id="IPR001734">
    <property type="entry name" value="Na/solute_symporter"/>
</dbReference>